<dbReference type="SMART" id="SM00034">
    <property type="entry name" value="CLECT"/>
    <property type="match status" value="1"/>
</dbReference>
<dbReference type="SUPFAM" id="SSF56436">
    <property type="entry name" value="C-type lectin-like"/>
    <property type="match status" value="1"/>
</dbReference>
<dbReference type="InterPro" id="IPR050111">
    <property type="entry name" value="C-type_lectin/snaclec_domain"/>
</dbReference>
<reference evidence="2 3" key="1">
    <citation type="submission" date="2020-10" db="EMBL/GenBank/DDBJ databases">
        <title>Pygocentrus nattereri (red-bellied piranha) genome, fPygNat1, primary haplotype.</title>
        <authorList>
            <person name="Myers G."/>
            <person name="Meyer A."/>
            <person name="Karagic N."/>
            <person name="Pippel M."/>
            <person name="Winkler S."/>
            <person name="Tracey A."/>
            <person name="Wood J."/>
            <person name="Formenti G."/>
            <person name="Howe K."/>
            <person name="Fedrigo O."/>
            <person name="Jarvis E.D."/>
        </authorList>
    </citation>
    <scope>NUCLEOTIDE SEQUENCE [LARGE SCALE GENOMIC DNA]</scope>
</reference>
<dbReference type="Proteomes" id="UP001501920">
    <property type="component" value="Chromosome 19"/>
</dbReference>
<dbReference type="Ensembl" id="ENSPNAT00000064262.1">
    <property type="protein sequence ID" value="ENSPNAP00000070272.1"/>
    <property type="gene ID" value="ENSPNAG00000022033.2"/>
</dbReference>
<dbReference type="InterPro" id="IPR001304">
    <property type="entry name" value="C-type_lectin-like"/>
</dbReference>
<dbReference type="GeneTree" id="ENSGT01140000283068"/>
<sequence length="164" mass="18847">NCRVCYFWPNLPSIQIFKLLQSVADAVAEEKKEAVLRDPGWKSYGSRVFKFFGLKTTWDEAEKTCVRNNAHLASVHDEGEDNFIKRLIHAQSNQNQATWLGGYSSKTAYDRWYWTDGSHFDFADWYPGEPNGSGKCLQTNYYGNEIRGLLKGFHMLISLKHLSA</sequence>
<reference evidence="2" key="3">
    <citation type="submission" date="2025-09" db="UniProtKB">
        <authorList>
            <consortium name="Ensembl"/>
        </authorList>
    </citation>
    <scope>IDENTIFICATION</scope>
</reference>
<evidence type="ECO:0000313" key="2">
    <source>
        <dbReference type="Ensembl" id="ENSPNAP00000070272.1"/>
    </source>
</evidence>
<proteinExistence type="predicted"/>
<protein>
    <recommendedName>
        <fullName evidence="1">C-type lectin domain-containing protein</fullName>
    </recommendedName>
</protein>
<evidence type="ECO:0000259" key="1">
    <source>
        <dbReference type="PROSITE" id="PS50041"/>
    </source>
</evidence>
<dbReference type="InterPro" id="IPR016187">
    <property type="entry name" value="CTDL_fold"/>
</dbReference>
<evidence type="ECO:0000313" key="3">
    <source>
        <dbReference type="Proteomes" id="UP001501920"/>
    </source>
</evidence>
<dbReference type="CDD" id="cd00037">
    <property type="entry name" value="CLECT"/>
    <property type="match status" value="1"/>
</dbReference>
<dbReference type="InterPro" id="IPR016186">
    <property type="entry name" value="C-type_lectin-like/link_sf"/>
</dbReference>
<accession>A0AAR2L6I8</accession>
<reference evidence="2" key="2">
    <citation type="submission" date="2025-08" db="UniProtKB">
        <authorList>
            <consortium name="Ensembl"/>
        </authorList>
    </citation>
    <scope>IDENTIFICATION</scope>
</reference>
<dbReference type="Pfam" id="PF00059">
    <property type="entry name" value="Lectin_C"/>
    <property type="match status" value="1"/>
</dbReference>
<name>A0AAR2L6I8_PYGNA</name>
<dbReference type="PROSITE" id="PS50041">
    <property type="entry name" value="C_TYPE_LECTIN_2"/>
    <property type="match status" value="1"/>
</dbReference>
<dbReference type="Gene3D" id="3.10.100.10">
    <property type="entry name" value="Mannose-Binding Protein A, subunit A"/>
    <property type="match status" value="1"/>
</dbReference>
<keyword evidence="3" id="KW-1185">Reference proteome</keyword>
<feature type="domain" description="C-type lectin" evidence="1">
    <location>
        <begin position="44"/>
        <end position="143"/>
    </location>
</feature>
<dbReference type="AlphaFoldDB" id="A0AAR2L6I8"/>
<organism evidence="2 3">
    <name type="scientific">Pygocentrus nattereri</name>
    <name type="common">Red-bellied piranha</name>
    <dbReference type="NCBI Taxonomy" id="42514"/>
    <lineage>
        <taxon>Eukaryota</taxon>
        <taxon>Metazoa</taxon>
        <taxon>Chordata</taxon>
        <taxon>Craniata</taxon>
        <taxon>Vertebrata</taxon>
        <taxon>Euteleostomi</taxon>
        <taxon>Actinopterygii</taxon>
        <taxon>Neopterygii</taxon>
        <taxon>Teleostei</taxon>
        <taxon>Ostariophysi</taxon>
        <taxon>Characiformes</taxon>
        <taxon>Characoidei</taxon>
        <taxon>Pygocentrus</taxon>
    </lineage>
</organism>
<dbReference type="PANTHER" id="PTHR22803">
    <property type="entry name" value="MANNOSE, PHOSPHOLIPASE, LECTIN RECEPTOR RELATED"/>
    <property type="match status" value="1"/>
</dbReference>